<evidence type="ECO:0000259" key="6">
    <source>
        <dbReference type="PROSITE" id="PS50977"/>
    </source>
</evidence>
<dbReference type="Gene3D" id="1.10.357.10">
    <property type="entry name" value="Tetracycline Repressor, domain 2"/>
    <property type="match status" value="2"/>
</dbReference>
<evidence type="ECO:0000313" key="7">
    <source>
        <dbReference type="EMBL" id="WIX75684.1"/>
    </source>
</evidence>
<dbReference type="EMBL" id="CP127294">
    <property type="protein sequence ID" value="WIX75684.1"/>
    <property type="molecule type" value="Genomic_DNA"/>
</dbReference>
<reference evidence="7 8" key="1">
    <citation type="submission" date="2023-06" db="EMBL/GenBank/DDBJ databases">
        <authorList>
            <person name="Oyuntsetseg B."/>
            <person name="Kim S.B."/>
        </authorList>
    </citation>
    <scope>NUCLEOTIDE SEQUENCE [LARGE SCALE GENOMIC DNA]</scope>
    <source>
        <strain evidence="7 8">2-15</strain>
    </source>
</reference>
<dbReference type="PROSITE" id="PS50977">
    <property type="entry name" value="HTH_TETR_2"/>
    <property type="match status" value="1"/>
</dbReference>
<feature type="compositionally biased region" description="Pro residues" evidence="5">
    <location>
        <begin position="161"/>
        <end position="170"/>
    </location>
</feature>
<dbReference type="InterPro" id="IPR050109">
    <property type="entry name" value="HTH-type_TetR-like_transc_reg"/>
</dbReference>
<feature type="region of interest" description="Disordered" evidence="5">
    <location>
        <begin position="146"/>
        <end position="170"/>
    </location>
</feature>
<dbReference type="InterPro" id="IPR001647">
    <property type="entry name" value="HTH_TetR"/>
</dbReference>
<dbReference type="GO" id="GO:0003700">
    <property type="term" value="F:DNA-binding transcription factor activity"/>
    <property type="evidence" value="ECO:0007669"/>
    <property type="project" value="TreeGrafter"/>
</dbReference>
<evidence type="ECO:0000256" key="4">
    <source>
        <dbReference type="PROSITE-ProRule" id="PRU00335"/>
    </source>
</evidence>
<dbReference type="PANTHER" id="PTHR30055:SF234">
    <property type="entry name" value="HTH-TYPE TRANSCRIPTIONAL REGULATOR BETI"/>
    <property type="match status" value="1"/>
</dbReference>
<dbReference type="Pfam" id="PF00440">
    <property type="entry name" value="TetR_N"/>
    <property type="match status" value="1"/>
</dbReference>
<evidence type="ECO:0000256" key="2">
    <source>
        <dbReference type="ARBA" id="ARBA00023125"/>
    </source>
</evidence>
<dbReference type="GO" id="GO:0000976">
    <property type="term" value="F:transcription cis-regulatory region binding"/>
    <property type="evidence" value="ECO:0007669"/>
    <property type="project" value="TreeGrafter"/>
</dbReference>
<evidence type="ECO:0000256" key="5">
    <source>
        <dbReference type="SAM" id="MobiDB-lite"/>
    </source>
</evidence>
<keyword evidence="3" id="KW-0804">Transcription</keyword>
<dbReference type="RefSeq" id="WP_285966449.1">
    <property type="nucleotide sequence ID" value="NZ_CP127294.1"/>
</dbReference>
<dbReference type="Pfam" id="PF17928">
    <property type="entry name" value="TetR_C_22"/>
    <property type="match status" value="1"/>
</dbReference>
<dbReference type="InterPro" id="IPR009057">
    <property type="entry name" value="Homeodomain-like_sf"/>
</dbReference>
<evidence type="ECO:0000313" key="8">
    <source>
        <dbReference type="Proteomes" id="UP001236014"/>
    </source>
</evidence>
<name>A0A9Y2MU93_9PSEU</name>
<protein>
    <submittedName>
        <fullName evidence="7">TetR family transcriptional regulator</fullName>
    </submittedName>
</protein>
<evidence type="ECO:0000256" key="3">
    <source>
        <dbReference type="ARBA" id="ARBA00023163"/>
    </source>
</evidence>
<feature type="domain" description="HTH tetR-type" evidence="6">
    <location>
        <begin position="180"/>
        <end position="242"/>
    </location>
</feature>
<keyword evidence="2 4" id="KW-0238">DNA-binding</keyword>
<keyword evidence="1" id="KW-0805">Transcription regulation</keyword>
<gene>
    <name evidence="7" type="ORF">QRX50_29825</name>
</gene>
<sequence length="369" mass="41487">MDAIVAAVATQYGSELSSAVEAGVSRPTESPSGLLDTIFTIYHDFFAARPGLREMWFDRKASEKVVEIHRYFRADLAKILRAGMHQYSTKPHDLLAYQTWIEITGILWEIAFQSDPDGDPRVIAEIREVSERFLWRRMGITFPPSDATGLKDPGAHHPAPAEGPPPRTWELPLPPQARGRKNRAQILSAASAIIDSQGPHGPDVNVRAIAGAAGTSPGSMYRYFEDLDSLVAAVADAYMHDLLAVLDEVEAASEGQDYASFNKRKMVAYRAFFAQRPGLRELWFDRRASEKVQEIHSHYRRVLADRNHQAMSRYARRPGEMFGHTLHIEVTGALWDLAFTLDPQGHPYVIDEIEELGIDFVRRLHERAS</sequence>
<keyword evidence="8" id="KW-1185">Reference proteome</keyword>
<dbReference type="KEGG" id="acab:QRX50_29825"/>
<dbReference type="SUPFAM" id="SSF46689">
    <property type="entry name" value="Homeodomain-like"/>
    <property type="match status" value="1"/>
</dbReference>
<organism evidence="7 8">
    <name type="scientific">Amycolatopsis carbonis</name>
    <dbReference type="NCBI Taxonomy" id="715471"/>
    <lineage>
        <taxon>Bacteria</taxon>
        <taxon>Bacillati</taxon>
        <taxon>Actinomycetota</taxon>
        <taxon>Actinomycetes</taxon>
        <taxon>Pseudonocardiales</taxon>
        <taxon>Pseudonocardiaceae</taxon>
        <taxon>Amycolatopsis</taxon>
    </lineage>
</organism>
<feature type="DNA-binding region" description="H-T-H motif" evidence="4">
    <location>
        <begin position="205"/>
        <end position="224"/>
    </location>
</feature>
<proteinExistence type="predicted"/>
<evidence type="ECO:0000256" key="1">
    <source>
        <dbReference type="ARBA" id="ARBA00023015"/>
    </source>
</evidence>
<accession>A0A9Y2MU93</accession>
<dbReference type="InterPro" id="IPR041674">
    <property type="entry name" value="TetR_C_22"/>
</dbReference>
<dbReference type="PANTHER" id="PTHR30055">
    <property type="entry name" value="HTH-TYPE TRANSCRIPTIONAL REGULATOR RUTR"/>
    <property type="match status" value="1"/>
</dbReference>
<dbReference type="Proteomes" id="UP001236014">
    <property type="component" value="Chromosome"/>
</dbReference>
<dbReference type="AlphaFoldDB" id="A0A9Y2MU93"/>